<accession>A0ABM7WYI0</accession>
<evidence type="ECO:0008006" key="4">
    <source>
        <dbReference type="Google" id="ProtNLM"/>
    </source>
</evidence>
<protein>
    <recommendedName>
        <fullName evidence="4">ABC transporter permease</fullName>
    </recommendedName>
</protein>
<keyword evidence="3" id="KW-1185">Reference proteome</keyword>
<evidence type="ECO:0000313" key="3">
    <source>
        <dbReference type="Proteomes" id="UP001162891"/>
    </source>
</evidence>
<keyword evidence="1" id="KW-0472">Membrane</keyword>
<feature type="transmembrane region" description="Helical" evidence="1">
    <location>
        <begin position="21"/>
        <end position="51"/>
    </location>
</feature>
<dbReference type="EMBL" id="AP025591">
    <property type="protein sequence ID" value="BDG04579.1"/>
    <property type="molecule type" value="Genomic_DNA"/>
</dbReference>
<gene>
    <name evidence="2" type="ORF">AMOR_35750</name>
</gene>
<sequence length="108" mass="11028">MERFSPGAVLGRSFSLWGKHFVPFTLVGVFLVGAVLLVFMIAVAAGSYAAIGLGGEAAGVSPGLLGAVQQALLEVGATPMAIALAVAYHDLRVLKEGVDTAQVAVVFE</sequence>
<reference evidence="3" key="1">
    <citation type="journal article" date="2022" name="Int. J. Syst. Evol. Microbiol.">
        <title>Anaeromyxobacter oryzae sp. nov., Anaeromyxobacter diazotrophicus sp. nov. and Anaeromyxobacter paludicola sp. nov., isolated from paddy soils.</title>
        <authorList>
            <person name="Itoh H."/>
            <person name="Xu Z."/>
            <person name="Mise K."/>
            <person name="Masuda Y."/>
            <person name="Ushijima N."/>
            <person name="Hayakawa C."/>
            <person name="Shiratori Y."/>
            <person name="Senoo K."/>
        </authorList>
    </citation>
    <scope>NUCLEOTIDE SEQUENCE [LARGE SCALE GENOMIC DNA]</scope>
    <source>
        <strain evidence="3">Red232</strain>
    </source>
</reference>
<dbReference type="RefSeq" id="WP_248352994.1">
    <property type="nucleotide sequence ID" value="NZ_AP025591.1"/>
</dbReference>
<organism evidence="2 3">
    <name type="scientific">Anaeromyxobacter oryzae</name>
    <dbReference type="NCBI Taxonomy" id="2918170"/>
    <lineage>
        <taxon>Bacteria</taxon>
        <taxon>Pseudomonadati</taxon>
        <taxon>Myxococcota</taxon>
        <taxon>Myxococcia</taxon>
        <taxon>Myxococcales</taxon>
        <taxon>Cystobacterineae</taxon>
        <taxon>Anaeromyxobacteraceae</taxon>
        <taxon>Anaeromyxobacter</taxon>
    </lineage>
</organism>
<evidence type="ECO:0000313" key="2">
    <source>
        <dbReference type="EMBL" id="BDG04579.1"/>
    </source>
</evidence>
<keyword evidence="1" id="KW-1133">Transmembrane helix</keyword>
<proteinExistence type="predicted"/>
<evidence type="ECO:0000256" key="1">
    <source>
        <dbReference type="SAM" id="Phobius"/>
    </source>
</evidence>
<keyword evidence="1" id="KW-0812">Transmembrane</keyword>
<name>A0ABM7WYI0_9BACT</name>
<dbReference type="Proteomes" id="UP001162891">
    <property type="component" value="Chromosome"/>
</dbReference>